<dbReference type="CDD" id="cd05325">
    <property type="entry name" value="carb_red_sniffer_like_SDR_c"/>
    <property type="match status" value="1"/>
</dbReference>
<sequence>MSIALIQGAGRGLGLEFARVLSLRPNVQVIATCRQPEKSTGLQELSGVDVQALDVNQEGQIHKLSEYVQGKYGKVDFLLNSSGMLHPSGRGETRLADVDLTGIQETFMVNTFAPLMMAKHFTPVLKKGSGSFGAKSADGKQTHSAVMASLSARVGSIGDNRLGGWYSYRMSKTALNMANRNLAVEFGRGKNQIICLALHPGTVDTDISRPYHKNVPKDQLFSVEHSVKQLLDLVDNATLKDSGRYMDYSGTDIPF</sequence>
<dbReference type="PANTHER" id="PTHR43544">
    <property type="entry name" value="SHORT-CHAIN DEHYDROGENASE/REDUCTASE"/>
    <property type="match status" value="1"/>
</dbReference>
<accession>A0A553PR34</accession>
<dbReference type="EMBL" id="VCGU01000002">
    <property type="protein sequence ID" value="TRY80130.1"/>
    <property type="molecule type" value="Genomic_DNA"/>
</dbReference>
<evidence type="ECO:0000313" key="2">
    <source>
        <dbReference type="Proteomes" id="UP000318571"/>
    </source>
</evidence>
<protein>
    <submittedName>
        <fullName evidence="1">Uncharacterized protein</fullName>
    </submittedName>
</protein>
<dbReference type="SUPFAM" id="SSF51735">
    <property type="entry name" value="NAD(P)-binding Rossmann-fold domains"/>
    <property type="match status" value="1"/>
</dbReference>
<dbReference type="Gene3D" id="3.40.50.720">
    <property type="entry name" value="NAD(P)-binding Rossmann-like Domain"/>
    <property type="match status" value="1"/>
</dbReference>
<comment type="caution">
    <text evidence="1">The sequence shown here is derived from an EMBL/GenBank/DDBJ whole genome shotgun (WGS) entry which is preliminary data.</text>
</comment>
<reference evidence="1 2" key="1">
    <citation type="journal article" date="2018" name="Nat. Ecol. Evol.">
        <title>Genomic signatures of mitonuclear coevolution across populations of Tigriopus californicus.</title>
        <authorList>
            <person name="Barreto F.S."/>
            <person name="Watson E.T."/>
            <person name="Lima T.G."/>
            <person name="Willett C.S."/>
            <person name="Edmands S."/>
            <person name="Li W."/>
            <person name="Burton R.S."/>
        </authorList>
    </citation>
    <scope>NUCLEOTIDE SEQUENCE [LARGE SCALE GENOMIC DNA]</scope>
    <source>
        <strain evidence="1 2">San Diego</strain>
    </source>
</reference>
<organism evidence="1 2">
    <name type="scientific">Tigriopus californicus</name>
    <name type="common">Marine copepod</name>
    <dbReference type="NCBI Taxonomy" id="6832"/>
    <lineage>
        <taxon>Eukaryota</taxon>
        <taxon>Metazoa</taxon>
        <taxon>Ecdysozoa</taxon>
        <taxon>Arthropoda</taxon>
        <taxon>Crustacea</taxon>
        <taxon>Multicrustacea</taxon>
        <taxon>Hexanauplia</taxon>
        <taxon>Copepoda</taxon>
        <taxon>Harpacticoida</taxon>
        <taxon>Harpacticidae</taxon>
        <taxon>Tigriopus</taxon>
    </lineage>
</organism>
<dbReference type="InterPro" id="IPR051468">
    <property type="entry name" value="Fungal_SecMetab_SDRs"/>
</dbReference>
<gene>
    <name evidence="1" type="ORF">TCAL_08956</name>
</gene>
<dbReference type="GO" id="GO:0016491">
    <property type="term" value="F:oxidoreductase activity"/>
    <property type="evidence" value="ECO:0007669"/>
    <property type="project" value="TreeGrafter"/>
</dbReference>
<dbReference type="Pfam" id="PF00106">
    <property type="entry name" value="adh_short"/>
    <property type="match status" value="1"/>
</dbReference>
<dbReference type="OMA" id="HRNVPKD"/>
<dbReference type="PANTHER" id="PTHR43544:SF12">
    <property type="entry name" value="NAD(P)-BINDING ROSSMANN-FOLD SUPERFAMILY PROTEIN"/>
    <property type="match status" value="1"/>
</dbReference>
<keyword evidence="2" id="KW-1185">Reference proteome</keyword>
<dbReference type="Proteomes" id="UP000318571">
    <property type="component" value="Chromosome 6"/>
</dbReference>
<dbReference type="InterPro" id="IPR002347">
    <property type="entry name" value="SDR_fam"/>
</dbReference>
<proteinExistence type="predicted"/>
<dbReference type="OrthoDB" id="5296at2759"/>
<dbReference type="PRINTS" id="PR00081">
    <property type="entry name" value="GDHRDH"/>
</dbReference>
<dbReference type="GO" id="GO:0005737">
    <property type="term" value="C:cytoplasm"/>
    <property type="evidence" value="ECO:0007669"/>
    <property type="project" value="TreeGrafter"/>
</dbReference>
<dbReference type="InterPro" id="IPR036291">
    <property type="entry name" value="NAD(P)-bd_dom_sf"/>
</dbReference>
<dbReference type="AlphaFoldDB" id="A0A553PR34"/>
<name>A0A553PR34_TIGCA</name>
<evidence type="ECO:0000313" key="1">
    <source>
        <dbReference type="EMBL" id="TRY80130.1"/>
    </source>
</evidence>